<dbReference type="GO" id="GO:0051259">
    <property type="term" value="P:protein complex oligomerization"/>
    <property type="evidence" value="ECO:0007669"/>
    <property type="project" value="InterPro"/>
</dbReference>
<feature type="domain" description="J" evidence="3">
    <location>
        <begin position="71"/>
        <end position="143"/>
    </location>
</feature>
<dbReference type="GO" id="GO:0001671">
    <property type="term" value="F:ATPase activator activity"/>
    <property type="evidence" value="ECO:0007669"/>
    <property type="project" value="InterPro"/>
</dbReference>
<reference evidence="4 5" key="1">
    <citation type="submission" date="2015-08" db="EMBL/GenBank/DDBJ databases">
        <title>Ancestral chromatin configuration constrains chromatin evolution on differentiating sex chromosomes in Drosophila.</title>
        <authorList>
            <person name="Zhou Q."/>
            <person name="Bachtrog D."/>
        </authorList>
    </citation>
    <scope>NUCLEOTIDE SEQUENCE [LARGE SCALE GENOMIC DNA]</scope>
    <source>
        <tissue evidence="4">Whole larvae</tissue>
    </source>
</reference>
<evidence type="ECO:0000256" key="2">
    <source>
        <dbReference type="ARBA" id="ARBA00023186"/>
    </source>
</evidence>
<dbReference type="InterPro" id="IPR001623">
    <property type="entry name" value="DnaJ_domain"/>
</dbReference>
<dbReference type="GO" id="GO:0005739">
    <property type="term" value="C:mitochondrion"/>
    <property type="evidence" value="ECO:0007669"/>
    <property type="project" value="TreeGrafter"/>
</dbReference>
<evidence type="ECO:0000259" key="3">
    <source>
        <dbReference type="PROSITE" id="PS50076"/>
    </source>
</evidence>
<dbReference type="Proteomes" id="UP000494163">
    <property type="component" value="Chromosome 3L"/>
</dbReference>
<keyword evidence="2" id="KW-0143">Chaperone</keyword>
<dbReference type="InterPro" id="IPR009073">
    <property type="entry name" value="HscB_oligo_C"/>
</dbReference>
<dbReference type="SUPFAM" id="SSF46565">
    <property type="entry name" value="Chaperone J-domain"/>
    <property type="match status" value="1"/>
</dbReference>
<dbReference type="Gene3D" id="1.20.1280.20">
    <property type="entry name" value="HscB, C-terminal domain"/>
    <property type="match status" value="1"/>
</dbReference>
<evidence type="ECO:0000256" key="1">
    <source>
        <dbReference type="ARBA" id="ARBA00010476"/>
    </source>
</evidence>
<dbReference type="Gene3D" id="1.10.287.110">
    <property type="entry name" value="DnaJ domain"/>
    <property type="match status" value="1"/>
</dbReference>
<dbReference type="PROSITE" id="PS50076">
    <property type="entry name" value="DNAJ_2"/>
    <property type="match status" value="1"/>
</dbReference>
<name>A0A0M5J0L4_DROBS</name>
<protein>
    <submittedName>
        <fullName evidence="4">L-3-72Do</fullName>
    </submittedName>
</protein>
<dbReference type="InterPro" id="IPR004640">
    <property type="entry name" value="HscB"/>
</dbReference>
<dbReference type="CDD" id="cd06257">
    <property type="entry name" value="DnaJ"/>
    <property type="match status" value="1"/>
</dbReference>
<dbReference type="AlphaFoldDB" id="A0A0M5J0L4"/>
<organism evidence="4 5">
    <name type="scientific">Drosophila busckii</name>
    <name type="common">Fruit fly</name>
    <dbReference type="NCBI Taxonomy" id="30019"/>
    <lineage>
        <taxon>Eukaryota</taxon>
        <taxon>Metazoa</taxon>
        <taxon>Ecdysozoa</taxon>
        <taxon>Arthropoda</taxon>
        <taxon>Hexapoda</taxon>
        <taxon>Insecta</taxon>
        <taxon>Pterygota</taxon>
        <taxon>Neoptera</taxon>
        <taxon>Endopterygota</taxon>
        <taxon>Diptera</taxon>
        <taxon>Brachycera</taxon>
        <taxon>Muscomorpha</taxon>
        <taxon>Ephydroidea</taxon>
        <taxon>Drosophilidae</taxon>
        <taxon>Drosophila</taxon>
    </lineage>
</organism>
<accession>A0A0M5J0L4</accession>
<dbReference type="NCBIfam" id="TIGR00714">
    <property type="entry name" value="hscB"/>
    <property type="match status" value="1"/>
</dbReference>
<dbReference type="Pfam" id="PF00226">
    <property type="entry name" value="DnaJ"/>
    <property type="match status" value="1"/>
</dbReference>
<keyword evidence="5" id="KW-1185">Reference proteome</keyword>
<gene>
    <name evidence="4" type="ORF">Dbus_chr3Lg1102</name>
</gene>
<dbReference type="InterPro" id="IPR036869">
    <property type="entry name" value="J_dom_sf"/>
</dbReference>
<dbReference type="STRING" id="30019.A0A0M5J0L4"/>
<dbReference type="PANTHER" id="PTHR14021">
    <property type="entry name" value="IRON-SULFUR CLUSTER CO-CHAPERONE PROTEIN HSCB"/>
    <property type="match status" value="1"/>
</dbReference>
<evidence type="ECO:0000313" key="4">
    <source>
        <dbReference type="EMBL" id="ALC43936.1"/>
    </source>
</evidence>
<sequence>MRRITTALNTAYTKVNYKQSTNNYAAHYRLQQQRFATLSASASTCWNCQKQQQNMICASCGSLQDVNNQINYFELLSFPTKFTMQQQELTQRFRQLQARVHPDKYSNKSDREQSNSADWSSLINKAYKTLATPMERGQYMLQLEGEQMPQDNSALNKEFLMDMMERNEEVEDAEDAATLQQLNVQLLQELEAHAQKLHGHFEAKDLVAVKATLVEMKYLLSIQASIKQKQQQLLGS</sequence>
<dbReference type="Pfam" id="PF07743">
    <property type="entry name" value="HSCB_C"/>
    <property type="match status" value="1"/>
</dbReference>
<comment type="similarity">
    <text evidence="1">Belongs to the HscB family.</text>
</comment>
<dbReference type="GO" id="GO:0051087">
    <property type="term" value="F:protein-folding chaperone binding"/>
    <property type="evidence" value="ECO:0007669"/>
    <property type="project" value="InterPro"/>
</dbReference>
<dbReference type="OMA" id="CRCIQPV"/>
<dbReference type="SMART" id="SM00271">
    <property type="entry name" value="DnaJ"/>
    <property type="match status" value="1"/>
</dbReference>
<proteinExistence type="inferred from homology"/>
<dbReference type="SUPFAM" id="SSF47144">
    <property type="entry name" value="HSC20 (HSCB), C-terminal oligomerisation domain"/>
    <property type="match status" value="1"/>
</dbReference>
<dbReference type="InterPro" id="IPR036386">
    <property type="entry name" value="HscB_C_sf"/>
</dbReference>
<dbReference type="OrthoDB" id="448954at2759"/>
<dbReference type="PANTHER" id="PTHR14021:SF15">
    <property type="entry name" value="IRON-SULFUR CLUSTER CO-CHAPERONE PROTEIN HSCB"/>
    <property type="match status" value="1"/>
</dbReference>
<dbReference type="EMBL" id="CP012525">
    <property type="protein sequence ID" value="ALC43936.1"/>
    <property type="molecule type" value="Genomic_DNA"/>
</dbReference>
<evidence type="ECO:0000313" key="5">
    <source>
        <dbReference type="Proteomes" id="UP000494163"/>
    </source>
</evidence>
<dbReference type="HAMAP" id="MF_00682">
    <property type="entry name" value="HscB"/>
    <property type="match status" value="1"/>
</dbReference>
<dbReference type="SMR" id="A0A0M5J0L4"/>
<dbReference type="GO" id="GO:0044571">
    <property type="term" value="P:[2Fe-2S] cluster assembly"/>
    <property type="evidence" value="ECO:0007669"/>
    <property type="project" value="InterPro"/>
</dbReference>